<dbReference type="eggNOG" id="KOG0017">
    <property type="taxonomic scope" value="Eukaryota"/>
</dbReference>
<accession>A0A1U7VM16</accession>
<dbReference type="AlphaFoldDB" id="A0A1U7VM16"/>
<protein>
    <submittedName>
        <fullName evidence="2">Uncharacterized protein LOC104215329</fullName>
    </submittedName>
</protein>
<evidence type="ECO:0000313" key="2">
    <source>
        <dbReference type="RefSeq" id="XP_009763399.1"/>
    </source>
</evidence>
<dbReference type="RefSeq" id="XP_009763399.1">
    <property type="nucleotide sequence ID" value="XM_009765097.1"/>
</dbReference>
<dbReference type="Proteomes" id="UP000189701">
    <property type="component" value="Unplaced"/>
</dbReference>
<gene>
    <name evidence="2" type="primary">LOC104215329</name>
</gene>
<keyword evidence="1" id="KW-1185">Reference proteome</keyword>
<evidence type="ECO:0000313" key="1">
    <source>
        <dbReference type="Proteomes" id="UP000189701"/>
    </source>
</evidence>
<reference evidence="1" key="1">
    <citation type="journal article" date="2013" name="Genome Biol.">
        <title>Reference genomes and transcriptomes of Nicotiana sylvestris and Nicotiana tomentosiformis.</title>
        <authorList>
            <person name="Sierro N."/>
            <person name="Battey J.N."/>
            <person name="Ouadi S."/>
            <person name="Bovet L."/>
            <person name="Goepfert S."/>
            <person name="Bakaher N."/>
            <person name="Peitsch M.C."/>
            <person name="Ivanov N.V."/>
        </authorList>
    </citation>
    <scope>NUCLEOTIDE SEQUENCE [LARGE SCALE GENOMIC DNA]</scope>
</reference>
<name>A0A1U7VM16_NICSY</name>
<organism evidence="1 2">
    <name type="scientific">Nicotiana sylvestris</name>
    <name type="common">Wood tobacco</name>
    <name type="synonym">South American tobacco</name>
    <dbReference type="NCBI Taxonomy" id="4096"/>
    <lineage>
        <taxon>Eukaryota</taxon>
        <taxon>Viridiplantae</taxon>
        <taxon>Streptophyta</taxon>
        <taxon>Embryophyta</taxon>
        <taxon>Tracheophyta</taxon>
        <taxon>Spermatophyta</taxon>
        <taxon>Magnoliopsida</taxon>
        <taxon>eudicotyledons</taxon>
        <taxon>Gunneridae</taxon>
        <taxon>Pentapetalae</taxon>
        <taxon>asterids</taxon>
        <taxon>lamiids</taxon>
        <taxon>Solanales</taxon>
        <taxon>Solanaceae</taxon>
        <taxon>Nicotianoideae</taxon>
        <taxon>Nicotianeae</taxon>
        <taxon>Nicotiana</taxon>
    </lineage>
</organism>
<proteinExistence type="predicted"/>
<sequence length="119" mass="13480">MTETKPTVDVIPVMSKITENKFMGSNYMDWSKTIRLYLRSIDKENHLVDDPPKDETKSVWLKEDAKLFLQIKNSMHSEDLTTKQIIGKGSESGGLYVLESQVPKSISCSTVLSPFDVHC</sequence>
<reference evidence="2" key="2">
    <citation type="submission" date="2025-08" db="UniProtKB">
        <authorList>
            <consortium name="RefSeq"/>
        </authorList>
    </citation>
    <scope>IDENTIFICATION</scope>
    <source>
        <tissue evidence="2">Leaf</tissue>
    </source>
</reference>